<dbReference type="OrthoDB" id="9805967at2"/>
<dbReference type="CDD" id="cd00082">
    <property type="entry name" value="HisKA"/>
    <property type="match status" value="1"/>
</dbReference>
<evidence type="ECO:0000256" key="4">
    <source>
        <dbReference type="PROSITE-ProRule" id="PRU00169"/>
    </source>
</evidence>
<reference evidence="8 9" key="1">
    <citation type="journal article" date="2015" name="Genome Announc.">
        <title>Complete Genome of Geobacter pickeringii G13T, a Metal-Reducing Isolate from Sedimentary Kaolin Deposits.</title>
        <authorList>
            <person name="Badalamenti J.P."/>
            <person name="Bond D.R."/>
        </authorList>
    </citation>
    <scope>NUCLEOTIDE SEQUENCE [LARGE SCALE GENOMIC DNA]</scope>
    <source>
        <strain evidence="8 9">G13</strain>
    </source>
</reference>
<feature type="modified residue" description="4-aspartylphosphate" evidence="4">
    <location>
        <position position="60"/>
    </location>
</feature>
<dbReference type="KEGG" id="gpi:GPICK_11075"/>
<dbReference type="Gene3D" id="1.10.287.130">
    <property type="match status" value="1"/>
</dbReference>
<dbReference type="Pfam" id="PF00072">
    <property type="entry name" value="Response_reg"/>
    <property type="match status" value="1"/>
</dbReference>
<dbReference type="HOGENOM" id="CLU_000445_114_72_7"/>
<evidence type="ECO:0000256" key="1">
    <source>
        <dbReference type="ARBA" id="ARBA00000085"/>
    </source>
</evidence>
<evidence type="ECO:0000313" key="9">
    <source>
        <dbReference type="Proteomes" id="UP000057609"/>
    </source>
</evidence>
<dbReference type="InterPro" id="IPR003594">
    <property type="entry name" value="HATPase_dom"/>
</dbReference>
<dbReference type="SUPFAM" id="SSF55874">
    <property type="entry name" value="ATPase domain of HSP90 chaperone/DNA topoisomerase II/histidine kinase"/>
    <property type="match status" value="1"/>
</dbReference>
<dbReference type="PANTHER" id="PTHR43547:SF2">
    <property type="entry name" value="HYBRID SIGNAL TRANSDUCTION HISTIDINE KINASE C"/>
    <property type="match status" value="1"/>
</dbReference>
<accession>A0A0B5BH36</accession>
<dbReference type="Gene3D" id="3.40.50.2300">
    <property type="match status" value="1"/>
</dbReference>
<dbReference type="PROSITE" id="PS50110">
    <property type="entry name" value="RESPONSE_REGULATORY"/>
    <property type="match status" value="1"/>
</dbReference>
<dbReference type="PANTHER" id="PTHR43547">
    <property type="entry name" value="TWO-COMPONENT HISTIDINE KINASE"/>
    <property type="match status" value="1"/>
</dbReference>
<dbReference type="CDD" id="cd00156">
    <property type="entry name" value="REC"/>
    <property type="match status" value="1"/>
</dbReference>
<feature type="coiled-coil region" evidence="5">
    <location>
        <begin position="127"/>
        <end position="179"/>
    </location>
</feature>
<proteinExistence type="predicted"/>
<dbReference type="EC" id="2.7.13.3" evidence="2"/>
<evidence type="ECO:0000259" key="6">
    <source>
        <dbReference type="PROSITE" id="PS50109"/>
    </source>
</evidence>
<dbReference type="InterPro" id="IPR011006">
    <property type="entry name" value="CheY-like_superfamily"/>
</dbReference>
<evidence type="ECO:0000256" key="5">
    <source>
        <dbReference type="SAM" id="Coils"/>
    </source>
</evidence>
<keyword evidence="5" id="KW-0175">Coiled coil</keyword>
<name>A0A0B5BH36_9BACT</name>
<evidence type="ECO:0000256" key="2">
    <source>
        <dbReference type="ARBA" id="ARBA00012438"/>
    </source>
</evidence>
<dbReference type="InterPro" id="IPR036890">
    <property type="entry name" value="HATPase_C_sf"/>
</dbReference>
<dbReference type="InterPro" id="IPR003661">
    <property type="entry name" value="HisK_dim/P_dom"/>
</dbReference>
<gene>
    <name evidence="8" type="ORF">GPICK_11075</name>
</gene>
<dbReference type="InterPro" id="IPR001789">
    <property type="entry name" value="Sig_transdc_resp-reg_receiver"/>
</dbReference>
<dbReference type="PROSITE" id="PS50109">
    <property type="entry name" value="HIS_KIN"/>
    <property type="match status" value="1"/>
</dbReference>
<feature type="domain" description="Histidine kinase" evidence="6">
    <location>
        <begin position="188"/>
        <end position="394"/>
    </location>
</feature>
<dbReference type="Pfam" id="PF00512">
    <property type="entry name" value="HisKA"/>
    <property type="match status" value="1"/>
</dbReference>
<keyword evidence="8" id="KW-0808">Transferase</keyword>
<dbReference type="SMART" id="SM00387">
    <property type="entry name" value="HATPase_c"/>
    <property type="match status" value="1"/>
</dbReference>
<dbReference type="GO" id="GO:0000155">
    <property type="term" value="F:phosphorelay sensor kinase activity"/>
    <property type="evidence" value="ECO:0007669"/>
    <property type="project" value="InterPro"/>
</dbReference>
<dbReference type="InterPro" id="IPR036097">
    <property type="entry name" value="HisK_dim/P_sf"/>
</dbReference>
<dbReference type="STRING" id="345632.GPICK_11075"/>
<dbReference type="SUPFAM" id="SSF47384">
    <property type="entry name" value="Homodimeric domain of signal transducing histidine kinase"/>
    <property type="match status" value="1"/>
</dbReference>
<dbReference type="RefSeq" id="WP_039743198.1">
    <property type="nucleotide sequence ID" value="NZ_CP009788.1"/>
</dbReference>
<dbReference type="Proteomes" id="UP000057609">
    <property type="component" value="Chromosome"/>
</dbReference>
<evidence type="ECO:0000313" key="8">
    <source>
        <dbReference type="EMBL" id="AJE03820.1"/>
    </source>
</evidence>
<comment type="catalytic activity">
    <reaction evidence="1">
        <text>ATP + protein L-histidine = ADP + protein N-phospho-L-histidine.</text>
        <dbReference type="EC" id="2.7.13.3"/>
    </reaction>
</comment>
<dbReference type="SUPFAM" id="SSF52172">
    <property type="entry name" value="CheY-like"/>
    <property type="match status" value="1"/>
</dbReference>
<dbReference type="EMBL" id="CP009788">
    <property type="protein sequence ID" value="AJE03820.1"/>
    <property type="molecule type" value="Genomic_DNA"/>
</dbReference>
<keyword evidence="8" id="KW-0418">Kinase</keyword>
<keyword evidence="9" id="KW-1185">Reference proteome</keyword>
<sequence length="395" mass="44723">MTTESPTSKGTILIIDDEKVILDLTSIVLRNRGYTVFTASDAITGLKELEHHQPQLVLLDYMMPVMDGLTALREIRERFPDSYVIMFTGKGNEEIAVELMKAGASDYILKPFNNQDLVERIESVLRIRQVEIRNRELTIERERLLAEIEEWNRQLEARVQEKTEALQRAQAEIVQSEKLASLGYLSAGMAHEIRNPLNSITLFAQLIKSGFDDPERLGYVDKILKEVDRIDETMRKLLDASKRSRYQLSEVRIERIIEATLEVFKPQALLYHVDVKRDFRTIPPPLQADPSEIEQIFTNLFLNAIHEMRDGGVLTVSLDHNDKELSVRVADTGKGIPAENLSKIFDPFFTTKSSGSGLGLAVVLRIVKTYQGRISVEKSDASGTTFLIRLPLAAV</sequence>
<feature type="domain" description="Response regulatory" evidence="7">
    <location>
        <begin position="11"/>
        <end position="125"/>
    </location>
</feature>
<dbReference type="SMART" id="SM00388">
    <property type="entry name" value="HisKA"/>
    <property type="match status" value="1"/>
</dbReference>
<dbReference type="PRINTS" id="PR00344">
    <property type="entry name" value="BCTRLSENSOR"/>
</dbReference>
<dbReference type="Pfam" id="PF02518">
    <property type="entry name" value="HATPase_c"/>
    <property type="match status" value="1"/>
</dbReference>
<organism evidence="8 9">
    <name type="scientific">Geobacter pickeringii</name>
    <dbReference type="NCBI Taxonomy" id="345632"/>
    <lineage>
        <taxon>Bacteria</taxon>
        <taxon>Pseudomonadati</taxon>
        <taxon>Thermodesulfobacteriota</taxon>
        <taxon>Desulfuromonadia</taxon>
        <taxon>Geobacterales</taxon>
        <taxon>Geobacteraceae</taxon>
        <taxon>Geobacter</taxon>
    </lineage>
</organism>
<evidence type="ECO:0000256" key="3">
    <source>
        <dbReference type="ARBA" id="ARBA00022553"/>
    </source>
</evidence>
<dbReference type="Gene3D" id="3.30.565.10">
    <property type="entry name" value="Histidine kinase-like ATPase, C-terminal domain"/>
    <property type="match status" value="1"/>
</dbReference>
<protein>
    <recommendedName>
        <fullName evidence="2">histidine kinase</fullName>
        <ecNumber evidence="2">2.7.13.3</ecNumber>
    </recommendedName>
</protein>
<dbReference type="SMART" id="SM00448">
    <property type="entry name" value="REC"/>
    <property type="match status" value="1"/>
</dbReference>
<keyword evidence="3 4" id="KW-0597">Phosphoprotein</keyword>
<dbReference type="InterPro" id="IPR005467">
    <property type="entry name" value="His_kinase_dom"/>
</dbReference>
<evidence type="ECO:0000259" key="7">
    <source>
        <dbReference type="PROSITE" id="PS50110"/>
    </source>
</evidence>
<dbReference type="AlphaFoldDB" id="A0A0B5BH36"/>
<dbReference type="InterPro" id="IPR004358">
    <property type="entry name" value="Sig_transdc_His_kin-like_C"/>
</dbReference>